<evidence type="ECO:0000256" key="1">
    <source>
        <dbReference type="SAM" id="Phobius"/>
    </source>
</evidence>
<dbReference type="EMBL" id="CP010945">
    <property type="protein sequence ID" value="AKV09774.1"/>
    <property type="molecule type" value="Genomic_DNA"/>
</dbReference>
<dbReference type="AlphaFoldDB" id="A0A0K1QVJ6"/>
<keyword evidence="1" id="KW-0812">Transmembrane</keyword>
<dbReference type="InterPro" id="IPR024399">
    <property type="entry name" value="DUF2628"/>
</dbReference>
<dbReference type="Pfam" id="PF10947">
    <property type="entry name" value="DUF2628"/>
    <property type="match status" value="1"/>
</dbReference>
<name>A0A0K1QVJ6_PSEFL</name>
<proteinExistence type="predicted"/>
<evidence type="ECO:0000313" key="2">
    <source>
        <dbReference type="EMBL" id="AKV09774.1"/>
    </source>
</evidence>
<dbReference type="eggNOG" id="ENOG5031C50">
    <property type="taxonomic scope" value="Bacteria"/>
</dbReference>
<organism evidence="2 3">
    <name type="scientific">Pseudomonas fluorescens NCIMB 11764</name>
    <dbReference type="NCBI Taxonomy" id="1221522"/>
    <lineage>
        <taxon>Bacteria</taxon>
        <taxon>Pseudomonadati</taxon>
        <taxon>Pseudomonadota</taxon>
        <taxon>Gammaproteobacteria</taxon>
        <taxon>Pseudomonadales</taxon>
        <taxon>Pseudomonadaceae</taxon>
        <taxon>Pseudomonas</taxon>
    </lineage>
</organism>
<reference evidence="2 3" key="1">
    <citation type="journal article" date="2012" name="J. Bacteriol.">
        <title>Draft genome sequence of the cyanide-utilizing bacterium Pseudomonas fluorescens strain NCIMB 11764.</title>
        <authorList>
            <person name="Vilo C.A."/>
            <person name="Benedik M.J."/>
            <person name="Kunz D.A."/>
            <person name="Dong Q."/>
        </authorList>
    </citation>
    <scope>NUCLEOTIDE SEQUENCE [LARGE SCALE GENOMIC DNA]</scope>
    <source>
        <strain evidence="2 3">NCIMB 11764</strain>
    </source>
</reference>
<keyword evidence="1" id="KW-0472">Membrane</keyword>
<gene>
    <name evidence="2" type="ORF">B723_26605</name>
</gene>
<accession>A0A0K1QVJ6</accession>
<sequence>MSNTDELQTDNASPKWKERFAFFNQNGSPKSPNFSSALKQLPTRKRMLININFIAIFFGPIYLFVLGLWKKNLALIAIIVGISFGLTIIFAILGYEMPKALGSGLNVVFALMYGLSANYAYYLKQVKGSQGWNPFEGLKIV</sequence>
<dbReference type="RefSeq" id="WP_017339855.1">
    <property type="nucleotide sequence ID" value="NZ_CP010945.1"/>
</dbReference>
<keyword evidence="1" id="KW-1133">Transmembrane helix</keyword>
<feature type="transmembrane region" description="Helical" evidence="1">
    <location>
        <begin position="73"/>
        <end position="95"/>
    </location>
</feature>
<feature type="transmembrane region" description="Helical" evidence="1">
    <location>
        <begin position="47"/>
        <end position="66"/>
    </location>
</feature>
<dbReference type="Proteomes" id="UP000017175">
    <property type="component" value="Chromosome"/>
</dbReference>
<evidence type="ECO:0000313" key="3">
    <source>
        <dbReference type="Proteomes" id="UP000017175"/>
    </source>
</evidence>
<feature type="transmembrane region" description="Helical" evidence="1">
    <location>
        <begin position="101"/>
        <end position="122"/>
    </location>
</feature>
<protein>
    <submittedName>
        <fullName evidence="2">Membrane protein</fullName>
    </submittedName>
</protein>
<dbReference type="OrthoDB" id="4727912at2"/>